<gene>
    <name evidence="1" type="ORF">C2845_PM10G02460</name>
</gene>
<dbReference type="AlphaFoldDB" id="A0A3L6PA40"/>
<dbReference type="EMBL" id="PQIB02000018">
    <property type="protein sequence ID" value="RLM54263.1"/>
    <property type="molecule type" value="Genomic_DNA"/>
</dbReference>
<reference evidence="2" key="1">
    <citation type="journal article" date="2019" name="Nat. Commun.">
        <title>The genome of broomcorn millet.</title>
        <authorList>
            <person name="Zou C."/>
            <person name="Miki D."/>
            <person name="Li D."/>
            <person name="Tang Q."/>
            <person name="Xiao L."/>
            <person name="Rajput S."/>
            <person name="Deng P."/>
            <person name="Jia W."/>
            <person name="Huang R."/>
            <person name="Zhang M."/>
            <person name="Sun Y."/>
            <person name="Hu J."/>
            <person name="Fu X."/>
            <person name="Schnable P.S."/>
            <person name="Li F."/>
            <person name="Zhang H."/>
            <person name="Feng B."/>
            <person name="Zhu X."/>
            <person name="Liu R."/>
            <person name="Schnable J.C."/>
            <person name="Zhu J.-K."/>
            <person name="Zhang H."/>
        </authorList>
    </citation>
    <scope>NUCLEOTIDE SEQUENCE [LARGE SCALE GENOMIC DNA]</scope>
</reference>
<proteinExistence type="predicted"/>
<protein>
    <submittedName>
        <fullName evidence="1">Uncharacterized protein</fullName>
    </submittedName>
</protein>
<name>A0A3L6PA40_PANMI</name>
<evidence type="ECO:0000313" key="2">
    <source>
        <dbReference type="Proteomes" id="UP000275267"/>
    </source>
</evidence>
<accession>A0A3L6PA40</accession>
<dbReference type="STRING" id="4540.A0A3L6PA40"/>
<dbReference type="Proteomes" id="UP000275267">
    <property type="component" value="Unassembled WGS sequence"/>
</dbReference>
<keyword evidence="2" id="KW-1185">Reference proteome</keyword>
<comment type="caution">
    <text evidence="1">The sequence shown here is derived from an EMBL/GenBank/DDBJ whole genome shotgun (WGS) entry which is preliminary data.</text>
</comment>
<evidence type="ECO:0000313" key="1">
    <source>
        <dbReference type="EMBL" id="RLM54263.1"/>
    </source>
</evidence>
<sequence>MQPLHPWEIATRAWLESFPDGRPPTEPEVSAYVDALRPELPSLLALLGDQYFRRAVPIEEQNVIANILDTAQEGYEMDWSRFCRELSDNVLLDKVVKHFNGSTRESVVEILDSLESEFKIYRKNRKYIMM</sequence>
<organism evidence="1 2">
    <name type="scientific">Panicum miliaceum</name>
    <name type="common">Proso millet</name>
    <name type="synonym">Broomcorn millet</name>
    <dbReference type="NCBI Taxonomy" id="4540"/>
    <lineage>
        <taxon>Eukaryota</taxon>
        <taxon>Viridiplantae</taxon>
        <taxon>Streptophyta</taxon>
        <taxon>Embryophyta</taxon>
        <taxon>Tracheophyta</taxon>
        <taxon>Spermatophyta</taxon>
        <taxon>Magnoliopsida</taxon>
        <taxon>Liliopsida</taxon>
        <taxon>Poales</taxon>
        <taxon>Poaceae</taxon>
        <taxon>PACMAD clade</taxon>
        <taxon>Panicoideae</taxon>
        <taxon>Panicodae</taxon>
        <taxon>Paniceae</taxon>
        <taxon>Panicinae</taxon>
        <taxon>Panicum</taxon>
        <taxon>Panicum sect. Panicum</taxon>
    </lineage>
</organism>